<accession>A0A8S5RD58</accession>
<dbReference type="EMBL" id="BK059093">
    <property type="protein sequence ID" value="DAE29287.1"/>
    <property type="molecule type" value="Genomic_DNA"/>
</dbReference>
<sequence>MYKTQRNTKKVYRQRHAEAKAKAYKRDKFKNKLNPLDYVEDSSVYDKS</sequence>
<evidence type="ECO:0000313" key="1">
    <source>
        <dbReference type="EMBL" id="DAE29287.1"/>
    </source>
</evidence>
<proteinExistence type="predicted"/>
<name>A0A8S5RD58_9VIRU</name>
<organism evidence="1">
    <name type="scientific">virus sp. ctx9V1</name>
    <dbReference type="NCBI Taxonomy" id="2828001"/>
    <lineage>
        <taxon>Viruses</taxon>
    </lineage>
</organism>
<reference evidence="1" key="1">
    <citation type="journal article" date="2021" name="Proc. Natl. Acad. Sci. U.S.A.">
        <title>A Catalog of Tens of Thousands of Viruses from Human Metagenomes Reveals Hidden Associations with Chronic Diseases.</title>
        <authorList>
            <person name="Tisza M.J."/>
            <person name="Buck C.B."/>
        </authorList>
    </citation>
    <scope>NUCLEOTIDE SEQUENCE</scope>
    <source>
        <strain evidence="1">Ctx9V1</strain>
    </source>
</reference>
<protein>
    <submittedName>
        <fullName evidence="1">Uncharacterized protein</fullName>
    </submittedName>
</protein>